<dbReference type="EMBL" id="CP022315">
    <property type="protein sequence ID" value="ASK60881.1"/>
    <property type="molecule type" value="Genomic_DNA"/>
</dbReference>
<dbReference type="KEGG" id="vil:CFK37_00980"/>
<keyword evidence="1" id="KW-0472">Membrane</keyword>
<protein>
    <submittedName>
        <fullName evidence="2">DUF2178 domain-containing protein</fullName>
    </submittedName>
</protein>
<feature type="transmembrane region" description="Helical" evidence="1">
    <location>
        <begin position="12"/>
        <end position="33"/>
    </location>
</feature>
<name>A0A220TYW5_9BACI</name>
<evidence type="ECO:0000313" key="2">
    <source>
        <dbReference type="EMBL" id="ASK60881.1"/>
    </source>
</evidence>
<evidence type="ECO:0000313" key="3">
    <source>
        <dbReference type="Proteomes" id="UP000198312"/>
    </source>
</evidence>
<organism evidence="2 3">
    <name type="scientific">Virgibacillus phasianinus</name>
    <dbReference type="NCBI Taxonomy" id="2017483"/>
    <lineage>
        <taxon>Bacteria</taxon>
        <taxon>Bacillati</taxon>
        <taxon>Bacillota</taxon>
        <taxon>Bacilli</taxon>
        <taxon>Bacillales</taxon>
        <taxon>Bacillaceae</taxon>
        <taxon>Virgibacillus</taxon>
    </lineage>
</organism>
<dbReference type="InterPro" id="IPR019235">
    <property type="entry name" value="DUF2178_TM"/>
</dbReference>
<accession>A0A220TYW5</accession>
<dbReference type="OrthoDB" id="2647991at2"/>
<feature type="transmembrane region" description="Helical" evidence="1">
    <location>
        <begin position="78"/>
        <end position="100"/>
    </location>
</feature>
<feature type="transmembrane region" description="Helical" evidence="1">
    <location>
        <begin position="54"/>
        <end position="72"/>
    </location>
</feature>
<dbReference type="Proteomes" id="UP000198312">
    <property type="component" value="Chromosome"/>
</dbReference>
<keyword evidence="3" id="KW-1185">Reference proteome</keyword>
<sequence length="107" mass="12519">MSETFLENPYALLIVLGDFAFLLILFLFQRHIGKKRHRYDERYYQINNRAKARSWDTMLVILLAAWPIVIIFDGISFSFFLLTAIFVFHNLSLIITAAFVSNQEGKN</sequence>
<keyword evidence="1" id="KW-0812">Transmembrane</keyword>
<dbReference type="RefSeq" id="WP_089060158.1">
    <property type="nucleotide sequence ID" value="NZ_CP022315.1"/>
</dbReference>
<dbReference type="AlphaFoldDB" id="A0A220TYW5"/>
<proteinExistence type="predicted"/>
<evidence type="ECO:0000256" key="1">
    <source>
        <dbReference type="SAM" id="Phobius"/>
    </source>
</evidence>
<gene>
    <name evidence="2" type="ORF">CFK37_00980</name>
</gene>
<dbReference type="Pfam" id="PF09946">
    <property type="entry name" value="DUF2178"/>
    <property type="match status" value="1"/>
</dbReference>
<reference evidence="2 3" key="1">
    <citation type="submission" date="2017-07" db="EMBL/GenBank/DDBJ databases">
        <title>Virgibacillus sp. LM2416.</title>
        <authorList>
            <person name="Tak E.J."/>
            <person name="Bae J.-W."/>
        </authorList>
    </citation>
    <scope>NUCLEOTIDE SEQUENCE [LARGE SCALE GENOMIC DNA]</scope>
    <source>
        <strain evidence="2 3">LM2416</strain>
    </source>
</reference>
<keyword evidence="1" id="KW-1133">Transmembrane helix</keyword>